<evidence type="ECO:0008006" key="3">
    <source>
        <dbReference type="Google" id="ProtNLM"/>
    </source>
</evidence>
<sequence>MNKNILFISPSYFGIQEKIRKNLEDKGYNVFYISDSESGFLFNLSKRIPSLGRLIRNHKRVRLEKIVQRNFIDTLLVIRGNQLQYNDWVQFFEHTNIPNKIMYQWDSIRNYDYSRLVQFYNRVITFDRKDSIEYNLIYYPLFWEKKIKEKNICTHLKEDIDLLFVGIWHSDRIHILNQIYEQASRNNLHCYIKIYYPFYLYLWLRYIRRLDLNSSFWTYKKIKPAKMDLLYQRAKCVIDINHPMQTGLTMRTMEAIGFGKKLLTTNQYIKKEDFFNEKCISIIDRANVNINFSFLYEDAPYAGIERYELSNWLNFLLKNDF</sequence>
<accession>A0AAW5MX79</accession>
<gene>
    <name evidence="1" type="ORF">NW209_02565</name>
</gene>
<proteinExistence type="predicted"/>
<name>A0AAW5MX79_9BACT</name>
<protein>
    <recommendedName>
        <fullName evidence="3">Capsular biosynthesis protein</fullName>
    </recommendedName>
</protein>
<dbReference type="Proteomes" id="UP001204579">
    <property type="component" value="Unassembled WGS sequence"/>
</dbReference>
<dbReference type="AlphaFoldDB" id="A0AAW5MX79"/>
<evidence type="ECO:0000313" key="2">
    <source>
        <dbReference type="Proteomes" id="UP001204579"/>
    </source>
</evidence>
<dbReference type="EMBL" id="JANRHJ010000002">
    <property type="protein sequence ID" value="MCR8872913.1"/>
    <property type="molecule type" value="Genomic_DNA"/>
</dbReference>
<keyword evidence="2" id="KW-1185">Reference proteome</keyword>
<dbReference type="RefSeq" id="WP_258335320.1">
    <property type="nucleotide sequence ID" value="NZ_JANRHJ010000002.1"/>
</dbReference>
<evidence type="ECO:0000313" key="1">
    <source>
        <dbReference type="EMBL" id="MCR8872913.1"/>
    </source>
</evidence>
<comment type="caution">
    <text evidence="1">The sequence shown here is derived from an EMBL/GenBank/DDBJ whole genome shotgun (WGS) entry which is preliminary data.</text>
</comment>
<organism evidence="1 2">
    <name type="scientific">Phocaeicola barnesiae</name>
    <dbReference type="NCBI Taxonomy" id="376804"/>
    <lineage>
        <taxon>Bacteria</taxon>
        <taxon>Pseudomonadati</taxon>
        <taxon>Bacteroidota</taxon>
        <taxon>Bacteroidia</taxon>
        <taxon>Bacteroidales</taxon>
        <taxon>Bacteroidaceae</taxon>
        <taxon>Phocaeicola</taxon>
    </lineage>
</organism>
<reference evidence="1 2" key="1">
    <citation type="submission" date="2022-08" db="EMBL/GenBank/DDBJ databases">
        <authorList>
            <person name="Zeman M."/>
            <person name="Kubasova T."/>
        </authorList>
    </citation>
    <scope>NUCLEOTIDE SEQUENCE [LARGE SCALE GENOMIC DNA]</scope>
    <source>
        <strain evidence="1 2">ET62</strain>
    </source>
</reference>